<dbReference type="PANTHER" id="PTHR11113:SF14">
    <property type="entry name" value="N-ACETYLGLUCOSAMINE-6-PHOSPHATE DEACETYLASE"/>
    <property type="match status" value="1"/>
</dbReference>
<dbReference type="InterPro" id="IPR003764">
    <property type="entry name" value="GlcNAc_6-P_deAcase"/>
</dbReference>
<reference evidence="7 8" key="1">
    <citation type="submission" date="2020-06" db="EMBL/GenBank/DDBJ databases">
        <title>Actinomadura xiongansis sp. nov., isolated from soil of Baiyangdian.</title>
        <authorList>
            <person name="Zhang X."/>
        </authorList>
    </citation>
    <scope>NUCLEOTIDE SEQUENCE [LARGE SCALE GENOMIC DNA]</scope>
    <source>
        <strain evidence="7 8">HBUM206468</strain>
    </source>
</reference>
<dbReference type="InterPro" id="IPR032466">
    <property type="entry name" value="Metal_Hydrolase"/>
</dbReference>
<dbReference type="NCBIfam" id="TIGR00221">
    <property type="entry name" value="nagA"/>
    <property type="match status" value="1"/>
</dbReference>
<evidence type="ECO:0000256" key="1">
    <source>
        <dbReference type="ARBA" id="ARBA00010716"/>
    </source>
</evidence>
<dbReference type="InterPro" id="IPR006680">
    <property type="entry name" value="Amidohydro-rel"/>
</dbReference>
<accession>A0ABR7LJ67</accession>
<dbReference type="SUPFAM" id="SSF51556">
    <property type="entry name" value="Metallo-dependent hydrolases"/>
    <property type="match status" value="1"/>
</dbReference>
<keyword evidence="8" id="KW-1185">Reference proteome</keyword>
<name>A0ABR7LJ67_9ACTN</name>
<feature type="domain" description="Amidohydrolase-related" evidence="6">
    <location>
        <begin position="54"/>
        <end position="379"/>
    </location>
</feature>
<dbReference type="RefSeq" id="WP_187241850.1">
    <property type="nucleotide sequence ID" value="NZ_BAAAOK010000008.1"/>
</dbReference>
<gene>
    <name evidence="7" type="primary">nagA</name>
    <name evidence="7" type="ORF">HKK74_05125</name>
</gene>
<protein>
    <submittedName>
        <fullName evidence="7">N-acetylglucosamine-6-phosphate deacetylase</fullName>
        <ecNumber evidence="7">3.5.1.25</ecNumber>
    </submittedName>
</protein>
<dbReference type="Gene3D" id="2.30.40.10">
    <property type="entry name" value="Urease, subunit C, domain 1"/>
    <property type="match status" value="1"/>
</dbReference>
<evidence type="ECO:0000256" key="4">
    <source>
        <dbReference type="ARBA" id="ARBA00023277"/>
    </source>
</evidence>
<dbReference type="Pfam" id="PF01979">
    <property type="entry name" value="Amidohydro_1"/>
    <property type="match status" value="1"/>
</dbReference>
<keyword evidence="3 5" id="KW-0378">Hydrolase</keyword>
<evidence type="ECO:0000256" key="2">
    <source>
        <dbReference type="ARBA" id="ARBA00022723"/>
    </source>
</evidence>
<evidence type="ECO:0000313" key="8">
    <source>
        <dbReference type="Proteomes" id="UP000805614"/>
    </source>
</evidence>
<dbReference type="InterPro" id="IPR011059">
    <property type="entry name" value="Metal-dep_hydrolase_composite"/>
</dbReference>
<evidence type="ECO:0000256" key="5">
    <source>
        <dbReference type="PIRNR" id="PIRNR038994"/>
    </source>
</evidence>
<proteinExistence type="inferred from homology"/>
<comment type="similarity">
    <text evidence="1 5">Belongs to the metallo-dependent hydrolases superfamily. NagA family.</text>
</comment>
<dbReference type="EC" id="3.5.1.25" evidence="7"/>
<evidence type="ECO:0000259" key="6">
    <source>
        <dbReference type="Pfam" id="PF01979"/>
    </source>
</evidence>
<dbReference type="GO" id="GO:0008448">
    <property type="term" value="F:N-acetylglucosamine-6-phosphate deacetylase activity"/>
    <property type="evidence" value="ECO:0007669"/>
    <property type="project" value="UniProtKB-EC"/>
</dbReference>
<dbReference type="PIRSF" id="PIRSF038994">
    <property type="entry name" value="NagA"/>
    <property type="match status" value="1"/>
</dbReference>
<sequence>MSPTTVIAADRLIVGAKESRLIGPGHVRIAGGVVTEVAEGRPVDPADVTLSGGILSPGLVDLQVNGYYGHDLADADEAAWRTIVGRLPETGVTAFLPTFITAPVETLAAALRRTARLVPELPQGARVLGVHLEGPFLSERRHGAHKREWLTDPTPEALAVLLETGLVRLVTLAPERPGGLDAVRALADAGVLVSVGHSDATADQVAQAVAAGARKVTHLFNAQTGVDHRAPGVAAQALTDPALSPGLIVDLHHVSPVVCRLAFAAAGDRIVLVTDAAAAAGMPPGRYELGGEPIELPESGPPLRVDGTLAGSALRLDEAVGNAAGLGIDLMTVVDAATRTPADLIGRPDLGRIAPGAAADLVWLGDDLRARATWVAGQAVFRERT</sequence>
<evidence type="ECO:0000313" key="7">
    <source>
        <dbReference type="EMBL" id="MBC6464882.1"/>
    </source>
</evidence>
<dbReference type="EMBL" id="JABVEC010000002">
    <property type="protein sequence ID" value="MBC6464882.1"/>
    <property type="molecule type" value="Genomic_DNA"/>
</dbReference>
<keyword evidence="2" id="KW-0479">Metal-binding</keyword>
<dbReference type="SUPFAM" id="SSF51338">
    <property type="entry name" value="Composite domain of metallo-dependent hydrolases"/>
    <property type="match status" value="1"/>
</dbReference>
<dbReference type="Proteomes" id="UP000805614">
    <property type="component" value="Unassembled WGS sequence"/>
</dbReference>
<evidence type="ECO:0000256" key="3">
    <source>
        <dbReference type="ARBA" id="ARBA00022801"/>
    </source>
</evidence>
<comment type="caution">
    <text evidence="7">The sequence shown here is derived from an EMBL/GenBank/DDBJ whole genome shotgun (WGS) entry which is preliminary data.</text>
</comment>
<dbReference type="PANTHER" id="PTHR11113">
    <property type="entry name" value="N-ACETYLGLUCOSAMINE-6-PHOSPHATE DEACETYLASE"/>
    <property type="match status" value="1"/>
</dbReference>
<organism evidence="7 8">
    <name type="scientific">Actinomadura alba</name>
    <dbReference type="NCBI Taxonomy" id="406431"/>
    <lineage>
        <taxon>Bacteria</taxon>
        <taxon>Bacillati</taxon>
        <taxon>Actinomycetota</taxon>
        <taxon>Actinomycetes</taxon>
        <taxon>Streptosporangiales</taxon>
        <taxon>Thermomonosporaceae</taxon>
        <taxon>Actinomadura</taxon>
    </lineage>
</organism>
<keyword evidence="4 5" id="KW-0119">Carbohydrate metabolism</keyword>
<dbReference type="Gene3D" id="3.20.20.140">
    <property type="entry name" value="Metal-dependent hydrolases"/>
    <property type="match status" value="1"/>
</dbReference>